<dbReference type="CDD" id="cd06847">
    <property type="entry name" value="HFD_SUPT7L"/>
    <property type="match status" value="1"/>
</dbReference>
<keyword evidence="14" id="KW-1185">Reference proteome</keyword>
<sequence>MAAEMSCVLHWGEIDEPSVKALTTPIESSRPKAVDCEIPRLHQPSSDVYPPKDELPAKFLPSVKPPLDKHSQNLVLHTIELQHHKRRMRQVLMAAQHQYGEKSEFHEPLLLPPHPPKPKRFCTTQGIVTPQTQTTLMARLHTSPSTRSSHKLVYPHLDSVSVRQLLLRAVAAICAHSGFEMASEIALENLTDILHDFSTRFCKLLRSNVDSYAANGRTGFPDVMESALHEIGLGGTAALQKYWISSVQDYALRLQQEDRQLTHDYLLITGEQSSDFSTMSPCGILGDGNGAGELNGDSSSPHWNINFKTEPVDDSYAEPIAVVPATPHSS</sequence>
<keyword evidence="4" id="KW-0832">Ubl conjugation</keyword>
<dbReference type="InterPro" id="IPR006565">
    <property type="entry name" value="BTP"/>
</dbReference>
<evidence type="ECO:0000256" key="6">
    <source>
        <dbReference type="ARBA" id="ARBA00023163"/>
    </source>
</evidence>
<comment type="subunit">
    <text evidence="8">Component of the STAGA transcription coactivator-HAT complex, at least composed of SUPT3H, SUPT7L, GCN5L2, TAF5L, TAF6L, TADA3L, TAD1L, TAF10, TAF12 and TAF9.</text>
</comment>
<dbReference type="PhylomeDB" id="A7RZI4"/>
<accession>A7RZI4</accession>
<dbReference type="FunFam" id="1.10.20.10:FF:000034">
    <property type="entry name" value="STAGA complex 65 subunit gamma"/>
    <property type="match status" value="1"/>
</dbReference>
<dbReference type="EMBL" id="DS469557">
    <property type="protein sequence ID" value="EDO43099.1"/>
    <property type="molecule type" value="Genomic_DNA"/>
</dbReference>
<dbReference type="GO" id="GO:0046982">
    <property type="term" value="F:protein heterodimerization activity"/>
    <property type="evidence" value="ECO:0007669"/>
    <property type="project" value="InterPro"/>
</dbReference>
<name>A7RZI4_NEMVE</name>
<dbReference type="InterPro" id="IPR039460">
    <property type="entry name" value="SUPT7L/Spt7"/>
</dbReference>
<organism evidence="13 14">
    <name type="scientific">Nematostella vectensis</name>
    <name type="common">Starlet sea anemone</name>
    <dbReference type="NCBI Taxonomy" id="45351"/>
    <lineage>
        <taxon>Eukaryota</taxon>
        <taxon>Metazoa</taxon>
        <taxon>Cnidaria</taxon>
        <taxon>Anthozoa</taxon>
        <taxon>Hexacorallia</taxon>
        <taxon>Actiniaria</taxon>
        <taxon>Edwardsiidae</taxon>
        <taxon>Nematostella</taxon>
    </lineage>
</organism>
<dbReference type="HOGENOM" id="CLU_055453_0_0_1"/>
<dbReference type="PANTHER" id="PTHR28598:SF1">
    <property type="entry name" value="STAGA COMPLEX 65 SUBUNIT GAMMA"/>
    <property type="match status" value="1"/>
</dbReference>
<keyword evidence="2" id="KW-1017">Isopeptide bond</keyword>
<dbReference type="PANTHER" id="PTHR28598">
    <property type="entry name" value="STAGA COMPLEX 65 SUBUNIT GAMMA"/>
    <property type="match status" value="1"/>
</dbReference>
<keyword evidence="6" id="KW-0804">Transcription</keyword>
<dbReference type="FunCoup" id="A7RZI4">
    <property type="interactions" value="366"/>
</dbReference>
<comment type="subcellular location">
    <subcellularLocation>
        <location evidence="1">Nucleus</location>
    </subcellularLocation>
</comment>
<dbReference type="Pfam" id="PF07524">
    <property type="entry name" value="Bromo_TP"/>
    <property type="match status" value="1"/>
</dbReference>
<evidence type="ECO:0000259" key="12">
    <source>
        <dbReference type="SMART" id="SM00576"/>
    </source>
</evidence>
<protein>
    <recommendedName>
        <fullName evidence="9">STAGA complex 65 subunit gamma</fullName>
    </recommendedName>
    <alternativeName>
        <fullName evidence="11">SPTF-associated factor 65 gamma</fullName>
    </alternativeName>
    <alternativeName>
        <fullName evidence="10">Suppressor of Ty 7-like</fullName>
    </alternativeName>
</protein>
<dbReference type="SMART" id="SM00576">
    <property type="entry name" value="BTP"/>
    <property type="match status" value="1"/>
</dbReference>
<dbReference type="AlphaFoldDB" id="A7RZI4"/>
<evidence type="ECO:0000256" key="5">
    <source>
        <dbReference type="ARBA" id="ARBA00023015"/>
    </source>
</evidence>
<evidence type="ECO:0000256" key="9">
    <source>
        <dbReference type="ARBA" id="ARBA00074250"/>
    </source>
</evidence>
<dbReference type="OMA" id="ELSWNSC"/>
<dbReference type="InterPro" id="IPR009072">
    <property type="entry name" value="Histone-fold"/>
</dbReference>
<dbReference type="Gene3D" id="1.10.20.10">
    <property type="entry name" value="Histone, subunit A"/>
    <property type="match status" value="1"/>
</dbReference>
<evidence type="ECO:0000256" key="4">
    <source>
        <dbReference type="ARBA" id="ARBA00022843"/>
    </source>
</evidence>
<evidence type="ECO:0000256" key="2">
    <source>
        <dbReference type="ARBA" id="ARBA00022499"/>
    </source>
</evidence>
<dbReference type="GO" id="GO:0003713">
    <property type="term" value="F:transcription coactivator activity"/>
    <property type="evidence" value="ECO:0000318"/>
    <property type="project" value="GO_Central"/>
</dbReference>
<keyword evidence="3" id="KW-0597">Phosphoprotein</keyword>
<dbReference type="STRING" id="45351.A7RZI4"/>
<dbReference type="Proteomes" id="UP000001593">
    <property type="component" value="Unassembled WGS sequence"/>
</dbReference>
<proteinExistence type="predicted"/>
<dbReference type="eggNOG" id="ENOG502QQTJ">
    <property type="taxonomic scope" value="Eukaryota"/>
</dbReference>
<reference evidence="13 14" key="1">
    <citation type="journal article" date="2007" name="Science">
        <title>Sea anemone genome reveals ancestral eumetazoan gene repertoire and genomic organization.</title>
        <authorList>
            <person name="Putnam N.H."/>
            <person name="Srivastava M."/>
            <person name="Hellsten U."/>
            <person name="Dirks B."/>
            <person name="Chapman J."/>
            <person name="Salamov A."/>
            <person name="Terry A."/>
            <person name="Shapiro H."/>
            <person name="Lindquist E."/>
            <person name="Kapitonov V.V."/>
            <person name="Jurka J."/>
            <person name="Genikhovich G."/>
            <person name="Grigoriev I.V."/>
            <person name="Lucas S.M."/>
            <person name="Steele R.E."/>
            <person name="Finnerty J.R."/>
            <person name="Technau U."/>
            <person name="Martindale M.Q."/>
            <person name="Rokhsar D.S."/>
        </authorList>
    </citation>
    <scope>NUCLEOTIDE SEQUENCE [LARGE SCALE GENOMIC DNA]</scope>
    <source>
        <strain evidence="14">CH2 X CH6</strain>
    </source>
</reference>
<evidence type="ECO:0000256" key="1">
    <source>
        <dbReference type="ARBA" id="ARBA00004123"/>
    </source>
</evidence>
<keyword evidence="5" id="KW-0805">Transcription regulation</keyword>
<evidence type="ECO:0000256" key="10">
    <source>
        <dbReference type="ARBA" id="ARBA00082307"/>
    </source>
</evidence>
<dbReference type="GO" id="GO:0000124">
    <property type="term" value="C:SAGA complex"/>
    <property type="evidence" value="ECO:0007669"/>
    <property type="project" value="InterPro"/>
</dbReference>
<dbReference type="GO" id="GO:0005634">
    <property type="term" value="C:nucleus"/>
    <property type="evidence" value="ECO:0007669"/>
    <property type="project" value="UniProtKB-SubCell"/>
</dbReference>
<evidence type="ECO:0000256" key="3">
    <source>
        <dbReference type="ARBA" id="ARBA00022553"/>
    </source>
</evidence>
<evidence type="ECO:0000256" key="11">
    <source>
        <dbReference type="ARBA" id="ARBA00084075"/>
    </source>
</evidence>
<dbReference type="InParanoid" id="A7RZI4"/>
<evidence type="ECO:0000256" key="8">
    <source>
        <dbReference type="ARBA" id="ARBA00065102"/>
    </source>
</evidence>
<feature type="domain" description="Bromodomain associated" evidence="12">
    <location>
        <begin position="159"/>
        <end position="238"/>
    </location>
</feature>
<gene>
    <name evidence="13" type="ORF">NEMVEDRAFT_v1g204462</name>
</gene>
<keyword evidence="7" id="KW-0539">Nucleus</keyword>
<evidence type="ECO:0000313" key="14">
    <source>
        <dbReference type="Proteomes" id="UP000001593"/>
    </source>
</evidence>
<evidence type="ECO:0000313" key="13">
    <source>
        <dbReference type="EMBL" id="EDO43099.1"/>
    </source>
</evidence>
<evidence type="ECO:0000256" key="7">
    <source>
        <dbReference type="ARBA" id="ARBA00023242"/>
    </source>
</evidence>